<dbReference type="RefSeq" id="WP_115565975.1">
    <property type="nucleotide sequence ID" value="NZ_QRGR01000012.1"/>
</dbReference>
<proteinExistence type="predicted"/>
<sequence>MQEKPLVSVLMTSYNREKYIADAIKSVLDSTYENFELLIVDDRSKDKTVEIAQSFADKDARVKVYINDKNLGDYPNRNKAASYAQGKYLKYVDADDLLYPHGLEVLVIMMEKFPDAGYGLCTIPQDQDCIFPFVLSPKEAYEYNYIKQKGIFYRAPLSSIINKNAFDELKGFINKRMIGDCELWHRLSLSKPVVLMPQGLIWYRIHDEQEMSSHHKYTMDYLFLAEKYVRLSLLDQYDKIALLDKLRRNQFIKLLKNPMGASIKERIRLYNNSGIKPLRLLSNSSKL</sequence>
<reference evidence="3" key="1">
    <citation type="submission" date="2018-08" db="EMBL/GenBank/DDBJ databases">
        <authorList>
            <person name="Liu Z.-W."/>
            <person name="Du Z.-J."/>
        </authorList>
    </citation>
    <scope>NUCLEOTIDE SEQUENCE [LARGE SCALE GENOMIC DNA]</scope>
    <source>
        <strain evidence="3">H4X</strain>
    </source>
</reference>
<name>A0A3D8LC00_9BACT</name>
<dbReference type="SUPFAM" id="SSF53448">
    <property type="entry name" value="Nucleotide-diphospho-sugar transferases"/>
    <property type="match status" value="1"/>
</dbReference>
<dbReference type="OrthoDB" id="6307329at2"/>
<comment type="caution">
    <text evidence="2">The sequence shown here is derived from an EMBL/GenBank/DDBJ whole genome shotgun (WGS) entry which is preliminary data.</text>
</comment>
<dbReference type="Gene3D" id="3.90.550.10">
    <property type="entry name" value="Spore Coat Polysaccharide Biosynthesis Protein SpsA, Chain A"/>
    <property type="match status" value="1"/>
</dbReference>
<organism evidence="2 3">
    <name type="scientific">Pontibacter diazotrophicus</name>
    <dbReference type="NCBI Taxonomy" id="1400979"/>
    <lineage>
        <taxon>Bacteria</taxon>
        <taxon>Pseudomonadati</taxon>
        <taxon>Bacteroidota</taxon>
        <taxon>Cytophagia</taxon>
        <taxon>Cytophagales</taxon>
        <taxon>Hymenobacteraceae</taxon>
        <taxon>Pontibacter</taxon>
    </lineage>
</organism>
<dbReference type="GO" id="GO:0016758">
    <property type="term" value="F:hexosyltransferase activity"/>
    <property type="evidence" value="ECO:0007669"/>
    <property type="project" value="UniProtKB-ARBA"/>
</dbReference>
<accession>A0A3D8LC00</accession>
<feature type="domain" description="Glycosyltransferase 2-like" evidence="1">
    <location>
        <begin position="8"/>
        <end position="168"/>
    </location>
</feature>
<dbReference type="Proteomes" id="UP000256708">
    <property type="component" value="Unassembled WGS sequence"/>
</dbReference>
<dbReference type="PANTHER" id="PTHR22916:SF3">
    <property type="entry name" value="UDP-GLCNAC:BETAGAL BETA-1,3-N-ACETYLGLUCOSAMINYLTRANSFERASE-LIKE PROTEIN 1"/>
    <property type="match status" value="1"/>
</dbReference>
<protein>
    <submittedName>
        <fullName evidence="2">Glycosyltransferase family 2 protein</fullName>
    </submittedName>
</protein>
<dbReference type="PANTHER" id="PTHR22916">
    <property type="entry name" value="GLYCOSYLTRANSFERASE"/>
    <property type="match status" value="1"/>
</dbReference>
<dbReference type="EMBL" id="QRGR01000012">
    <property type="protein sequence ID" value="RDV14863.1"/>
    <property type="molecule type" value="Genomic_DNA"/>
</dbReference>
<evidence type="ECO:0000313" key="2">
    <source>
        <dbReference type="EMBL" id="RDV14863.1"/>
    </source>
</evidence>
<dbReference type="InterPro" id="IPR001173">
    <property type="entry name" value="Glyco_trans_2-like"/>
</dbReference>
<evidence type="ECO:0000259" key="1">
    <source>
        <dbReference type="Pfam" id="PF00535"/>
    </source>
</evidence>
<keyword evidence="2" id="KW-0808">Transferase</keyword>
<dbReference type="AlphaFoldDB" id="A0A3D8LC00"/>
<keyword evidence="3" id="KW-1185">Reference proteome</keyword>
<dbReference type="Pfam" id="PF00535">
    <property type="entry name" value="Glycos_transf_2"/>
    <property type="match status" value="1"/>
</dbReference>
<dbReference type="InterPro" id="IPR029044">
    <property type="entry name" value="Nucleotide-diphossugar_trans"/>
</dbReference>
<dbReference type="CDD" id="cd00761">
    <property type="entry name" value="Glyco_tranf_GTA_type"/>
    <property type="match status" value="1"/>
</dbReference>
<gene>
    <name evidence="2" type="ORF">DXT99_12960</name>
</gene>
<evidence type="ECO:0000313" key="3">
    <source>
        <dbReference type="Proteomes" id="UP000256708"/>
    </source>
</evidence>